<feature type="region of interest" description="Disordered" evidence="1">
    <location>
        <begin position="280"/>
        <end position="365"/>
    </location>
</feature>
<gene>
    <name evidence="3" type="ORF">QBC42DRAFT_190958</name>
</gene>
<evidence type="ECO:0000313" key="4">
    <source>
        <dbReference type="Proteomes" id="UP001321749"/>
    </source>
</evidence>
<proteinExistence type="predicted"/>
<organism evidence="3 4">
    <name type="scientific">Cladorrhinum samala</name>
    <dbReference type="NCBI Taxonomy" id="585594"/>
    <lineage>
        <taxon>Eukaryota</taxon>
        <taxon>Fungi</taxon>
        <taxon>Dikarya</taxon>
        <taxon>Ascomycota</taxon>
        <taxon>Pezizomycotina</taxon>
        <taxon>Sordariomycetes</taxon>
        <taxon>Sordariomycetidae</taxon>
        <taxon>Sordariales</taxon>
        <taxon>Podosporaceae</taxon>
        <taxon>Cladorrhinum</taxon>
    </lineage>
</organism>
<feature type="chain" id="PRO_5043990038" description="GEgh 16 protein" evidence="2">
    <location>
        <begin position="21"/>
        <end position="390"/>
    </location>
</feature>
<evidence type="ECO:0000313" key="3">
    <source>
        <dbReference type="EMBL" id="KAK4456465.1"/>
    </source>
</evidence>
<dbReference type="AlphaFoldDB" id="A0AAV9H8Q6"/>
<dbReference type="PANTHER" id="PTHR34618:SF3">
    <property type="entry name" value="GEGH 16 PROTEIN"/>
    <property type="match status" value="1"/>
</dbReference>
<evidence type="ECO:0008006" key="5">
    <source>
        <dbReference type="Google" id="ProtNLM"/>
    </source>
</evidence>
<dbReference type="EMBL" id="MU865213">
    <property type="protein sequence ID" value="KAK4456465.1"/>
    <property type="molecule type" value="Genomic_DNA"/>
</dbReference>
<sequence length="390" mass="40158">MFFKPTSALSLATLFALVEAHAVILAAQGLSGSPPSVGFMVSDAIARNCTSISPCQMDTTIIRDAEIKAGTVNSCGRTKLTGNIDVGEVTEAQLAQGAVTQVQAGSDVNITLHQVNADGAGPYTCQVDETSNSGVFSQALPIKNNIPGVNGLSQAKEQDFNITVTLPKNLKCVGASTGNVCTIRCRNNAQAGPFGGCFAVQQTDVEPNTNTAENIQANDSLEQVDFEAAANRAALPAAIKANQDAGTDEQSQNLKAVEAILALNTATRTFPVVTPTAATVPASSSASSSSSSAAAGTPSATATATPGTRTGRGGRNRNKNNSNNSNAGNGNANAGSGDDNNDNNNNNNDNNNRNRRRQAKAARRESVRELLARFIVDDTDGVQASSSSAN</sequence>
<feature type="compositionally biased region" description="Low complexity" evidence="1">
    <location>
        <begin position="280"/>
        <end position="309"/>
    </location>
</feature>
<reference evidence="3" key="2">
    <citation type="submission" date="2023-06" db="EMBL/GenBank/DDBJ databases">
        <authorList>
            <consortium name="Lawrence Berkeley National Laboratory"/>
            <person name="Mondo S.J."/>
            <person name="Hensen N."/>
            <person name="Bonometti L."/>
            <person name="Westerberg I."/>
            <person name="Brannstrom I.O."/>
            <person name="Guillou S."/>
            <person name="Cros-Aarteil S."/>
            <person name="Calhoun S."/>
            <person name="Haridas S."/>
            <person name="Kuo A."/>
            <person name="Pangilinan J."/>
            <person name="Riley R."/>
            <person name="Labutti K."/>
            <person name="Andreopoulos B."/>
            <person name="Lipzen A."/>
            <person name="Chen C."/>
            <person name="Yanf M."/>
            <person name="Daum C."/>
            <person name="Ng V."/>
            <person name="Clum A."/>
            <person name="Steindorff A."/>
            <person name="Ohm R."/>
            <person name="Martin F."/>
            <person name="Silar P."/>
            <person name="Natvig D."/>
            <person name="Lalanne C."/>
            <person name="Gautier V."/>
            <person name="Ament-Velasquez S.L."/>
            <person name="Kruys A."/>
            <person name="Hutchinson M.I."/>
            <person name="Powell A.J."/>
            <person name="Barry K."/>
            <person name="Miller A.N."/>
            <person name="Grigoriev I.V."/>
            <person name="Debuchy R."/>
            <person name="Gladieux P."/>
            <person name="Thoren M.H."/>
            <person name="Johannesson H."/>
        </authorList>
    </citation>
    <scope>NUCLEOTIDE SEQUENCE</scope>
    <source>
        <strain evidence="3">PSN324</strain>
    </source>
</reference>
<accession>A0AAV9H8Q6</accession>
<dbReference type="PANTHER" id="PTHR34618">
    <property type="entry name" value="SURFACE PROTEIN MAS1, PUTATIVE-RELATED"/>
    <property type="match status" value="1"/>
</dbReference>
<feature type="compositionally biased region" description="Low complexity" evidence="1">
    <location>
        <begin position="319"/>
        <end position="351"/>
    </location>
</feature>
<keyword evidence="4" id="KW-1185">Reference proteome</keyword>
<dbReference type="Proteomes" id="UP001321749">
    <property type="component" value="Unassembled WGS sequence"/>
</dbReference>
<feature type="signal peptide" evidence="2">
    <location>
        <begin position="1"/>
        <end position="20"/>
    </location>
</feature>
<dbReference type="InterPro" id="IPR021476">
    <property type="entry name" value="Egh16-like"/>
</dbReference>
<comment type="caution">
    <text evidence="3">The sequence shown here is derived from an EMBL/GenBank/DDBJ whole genome shotgun (WGS) entry which is preliminary data.</text>
</comment>
<keyword evidence="2" id="KW-0732">Signal</keyword>
<protein>
    <recommendedName>
        <fullName evidence="5">GEgh 16 protein</fullName>
    </recommendedName>
</protein>
<dbReference type="Pfam" id="PF11327">
    <property type="entry name" value="Egh16-like"/>
    <property type="match status" value="1"/>
</dbReference>
<reference evidence="3" key="1">
    <citation type="journal article" date="2023" name="Mol. Phylogenet. Evol.">
        <title>Genome-scale phylogeny and comparative genomics of the fungal order Sordariales.</title>
        <authorList>
            <person name="Hensen N."/>
            <person name="Bonometti L."/>
            <person name="Westerberg I."/>
            <person name="Brannstrom I.O."/>
            <person name="Guillou S."/>
            <person name="Cros-Aarteil S."/>
            <person name="Calhoun S."/>
            <person name="Haridas S."/>
            <person name="Kuo A."/>
            <person name="Mondo S."/>
            <person name="Pangilinan J."/>
            <person name="Riley R."/>
            <person name="LaButti K."/>
            <person name="Andreopoulos B."/>
            <person name="Lipzen A."/>
            <person name="Chen C."/>
            <person name="Yan M."/>
            <person name="Daum C."/>
            <person name="Ng V."/>
            <person name="Clum A."/>
            <person name="Steindorff A."/>
            <person name="Ohm R.A."/>
            <person name="Martin F."/>
            <person name="Silar P."/>
            <person name="Natvig D.O."/>
            <person name="Lalanne C."/>
            <person name="Gautier V."/>
            <person name="Ament-Velasquez S.L."/>
            <person name="Kruys A."/>
            <person name="Hutchinson M.I."/>
            <person name="Powell A.J."/>
            <person name="Barry K."/>
            <person name="Miller A.N."/>
            <person name="Grigoriev I.V."/>
            <person name="Debuchy R."/>
            <person name="Gladieux P."/>
            <person name="Hiltunen Thoren M."/>
            <person name="Johannesson H."/>
        </authorList>
    </citation>
    <scope>NUCLEOTIDE SEQUENCE</scope>
    <source>
        <strain evidence="3">PSN324</strain>
    </source>
</reference>
<evidence type="ECO:0000256" key="1">
    <source>
        <dbReference type="SAM" id="MobiDB-lite"/>
    </source>
</evidence>
<evidence type="ECO:0000256" key="2">
    <source>
        <dbReference type="SAM" id="SignalP"/>
    </source>
</evidence>
<name>A0AAV9H8Q6_9PEZI</name>